<protein>
    <submittedName>
        <fullName evidence="8">MFS transporter</fullName>
    </submittedName>
</protein>
<dbReference type="Pfam" id="PF07690">
    <property type="entry name" value="MFS_1"/>
    <property type="match status" value="1"/>
</dbReference>
<feature type="transmembrane region" description="Helical" evidence="7">
    <location>
        <begin position="223"/>
        <end position="245"/>
    </location>
</feature>
<reference evidence="8 9" key="2">
    <citation type="submission" date="2020-11" db="EMBL/GenBank/DDBJ databases">
        <title>Sulfur oxidizing isolate from Hospital Hole Sinkhole.</title>
        <authorList>
            <person name="Scott K.M."/>
        </authorList>
    </citation>
    <scope>NUCLEOTIDE SEQUENCE [LARGE SCALE GENOMIC DNA]</scope>
    <source>
        <strain evidence="8 9">HH1</strain>
    </source>
</reference>
<name>A0ABS0C070_9GAMM</name>
<feature type="transmembrane region" description="Helical" evidence="7">
    <location>
        <begin position="12"/>
        <end position="35"/>
    </location>
</feature>
<keyword evidence="4 7" id="KW-0812">Transmembrane</keyword>
<sequence length="428" mass="47435">MRSLLNLADFRAFFIVQFLGAFNDNLFKNALVLLITFRLSDSAEETGFLITLAAGLFILPFFLFSSFAGQLADHFCKTRMIRWVKFAEIVIMGLGAYGLLAGQLEVLFAALFLMGAQSTFFGPIKYSILPEIVPEEKLLRANAWVSGSTFIAILIGTILGGIGVMLDGGEEVMSLAVIVTAILGFAASFLINKRLHSHLQISIDWNPLLSAWRMMREMAQFHLPWRSLWAISWFWFLGAVLLSQIPNLVKYDLHADDQVVVAYLTLFSVGIAIGSALISKLMKNGLHLFWHALILLLMSLFLALAVWSIQLTGWQISTAPMGIGQLIVLWPANLSLVFLLLFSILGGAYIVPLYTLLQSATPEAERARMVAANNILNALFMVVSSLLLMLGYSLQISLLNQLLLIAVGNLLAVVLMRYFAKQVGRRQL</sequence>
<reference evidence="8 9" key="1">
    <citation type="submission" date="2020-06" db="EMBL/GenBank/DDBJ databases">
        <authorList>
            <person name="Scott K."/>
        </authorList>
    </citation>
    <scope>NUCLEOTIDE SEQUENCE [LARGE SCALE GENOMIC DNA]</scope>
    <source>
        <strain evidence="8 9">HH1</strain>
    </source>
</reference>
<dbReference type="PANTHER" id="PTHR43266:SF2">
    <property type="entry name" value="MAJOR FACILITATOR SUPERFAMILY (MFS) PROFILE DOMAIN-CONTAINING PROTEIN"/>
    <property type="match status" value="1"/>
</dbReference>
<evidence type="ECO:0000256" key="7">
    <source>
        <dbReference type="SAM" id="Phobius"/>
    </source>
</evidence>
<dbReference type="InterPro" id="IPR036259">
    <property type="entry name" value="MFS_trans_sf"/>
</dbReference>
<keyword evidence="3" id="KW-1003">Cell membrane</keyword>
<feature type="transmembrane region" description="Helical" evidence="7">
    <location>
        <begin position="80"/>
        <end position="100"/>
    </location>
</feature>
<evidence type="ECO:0000256" key="4">
    <source>
        <dbReference type="ARBA" id="ARBA00022692"/>
    </source>
</evidence>
<evidence type="ECO:0000256" key="5">
    <source>
        <dbReference type="ARBA" id="ARBA00022989"/>
    </source>
</evidence>
<evidence type="ECO:0000256" key="3">
    <source>
        <dbReference type="ARBA" id="ARBA00022475"/>
    </source>
</evidence>
<dbReference type="Gene3D" id="1.20.1250.20">
    <property type="entry name" value="MFS general substrate transporter like domains"/>
    <property type="match status" value="1"/>
</dbReference>
<keyword evidence="9" id="KW-1185">Reference proteome</keyword>
<feature type="transmembrane region" description="Helical" evidence="7">
    <location>
        <begin position="106"/>
        <end position="129"/>
    </location>
</feature>
<dbReference type="PANTHER" id="PTHR43266">
    <property type="entry name" value="MACROLIDE-EFFLUX PROTEIN"/>
    <property type="match status" value="1"/>
</dbReference>
<evidence type="ECO:0000313" key="9">
    <source>
        <dbReference type="Proteomes" id="UP001193680"/>
    </source>
</evidence>
<comment type="subcellular location">
    <subcellularLocation>
        <location evidence="1">Cell membrane</location>
        <topology evidence="1">Multi-pass membrane protein</topology>
    </subcellularLocation>
</comment>
<feature type="transmembrane region" description="Helical" evidence="7">
    <location>
        <begin position="260"/>
        <end position="281"/>
    </location>
</feature>
<dbReference type="InterPro" id="IPR011701">
    <property type="entry name" value="MFS"/>
</dbReference>
<evidence type="ECO:0000256" key="1">
    <source>
        <dbReference type="ARBA" id="ARBA00004651"/>
    </source>
</evidence>
<organism evidence="8 9">
    <name type="scientific">Thiomicrorhabdus heinhorstiae</name>
    <dbReference type="NCBI Taxonomy" id="2748010"/>
    <lineage>
        <taxon>Bacteria</taxon>
        <taxon>Pseudomonadati</taxon>
        <taxon>Pseudomonadota</taxon>
        <taxon>Gammaproteobacteria</taxon>
        <taxon>Thiotrichales</taxon>
        <taxon>Piscirickettsiaceae</taxon>
        <taxon>Thiomicrorhabdus</taxon>
    </lineage>
</organism>
<feature type="transmembrane region" description="Helical" evidence="7">
    <location>
        <begin position="329"/>
        <end position="357"/>
    </location>
</feature>
<dbReference type="EMBL" id="JACBGI020000006">
    <property type="protein sequence ID" value="MBF6057737.1"/>
    <property type="molecule type" value="Genomic_DNA"/>
</dbReference>
<evidence type="ECO:0000256" key="6">
    <source>
        <dbReference type="ARBA" id="ARBA00023136"/>
    </source>
</evidence>
<feature type="transmembrane region" description="Helical" evidence="7">
    <location>
        <begin position="47"/>
        <end position="68"/>
    </location>
</feature>
<dbReference type="Proteomes" id="UP001193680">
    <property type="component" value="Unassembled WGS sequence"/>
</dbReference>
<dbReference type="SUPFAM" id="SSF103473">
    <property type="entry name" value="MFS general substrate transporter"/>
    <property type="match status" value="1"/>
</dbReference>
<accession>A0ABS0C070</accession>
<feature type="transmembrane region" description="Helical" evidence="7">
    <location>
        <begin position="288"/>
        <end position="309"/>
    </location>
</feature>
<evidence type="ECO:0000313" key="8">
    <source>
        <dbReference type="EMBL" id="MBF6057737.1"/>
    </source>
</evidence>
<feature type="transmembrane region" description="Helical" evidence="7">
    <location>
        <begin position="398"/>
        <end position="420"/>
    </location>
</feature>
<keyword evidence="6 7" id="KW-0472">Membrane</keyword>
<dbReference type="CDD" id="cd06173">
    <property type="entry name" value="MFS_MefA_like"/>
    <property type="match status" value="1"/>
</dbReference>
<evidence type="ECO:0000256" key="2">
    <source>
        <dbReference type="ARBA" id="ARBA00022448"/>
    </source>
</evidence>
<dbReference type="RefSeq" id="WP_185977884.1">
    <property type="nucleotide sequence ID" value="NZ_JACBGI020000006.1"/>
</dbReference>
<feature type="transmembrane region" description="Helical" evidence="7">
    <location>
        <begin position="369"/>
        <end position="392"/>
    </location>
</feature>
<keyword evidence="5 7" id="KW-1133">Transmembrane helix</keyword>
<feature type="transmembrane region" description="Helical" evidence="7">
    <location>
        <begin position="172"/>
        <end position="191"/>
    </location>
</feature>
<proteinExistence type="predicted"/>
<feature type="transmembrane region" description="Helical" evidence="7">
    <location>
        <begin position="141"/>
        <end position="166"/>
    </location>
</feature>
<comment type="caution">
    <text evidence="8">The sequence shown here is derived from an EMBL/GenBank/DDBJ whole genome shotgun (WGS) entry which is preliminary data.</text>
</comment>
<gene>
    <name evidence="8" type="ORF">H8792_005225</name>
</gene>
<keyword evidence="2" id="KW-0813">Transport</keyword>